<organism evidence="3 4">
    <name type="scientific">Phytophthora megakarya</name>
    <dbReference type="NCBI Taxonomy" id="4795"/>
    <lineage>
        <taxon>Eukaryota</taxon>
        <taxon>Sar</taxon>
        <taxon>Stramenopiles</taxon>
        <taxon>Oomycota</taxon>
        <taxon>Peronosporomycetes</taxon>
        <taxon>Peronosporales</taxon>
        <taxon>Peronosporaceae</taxon>
        <taxon>Phytophthora</taxon>
    </lineage>
</organism>
<dbReference type="EMBL" id="NBNE01012842">
    <property type="protein sequence ID" value="OWY95515.1"/>
    <property type="molecule type" value="Genomic_DNA"/>
</dbReference>
<name>A0A225UQY9_9STRA</name>
<evidence type="ECO:0000256" key="2">
    <source>
        <dbReference type="SAM" id="MobiDB-lite"/>
    </source>
</evidence>
<dbReference type="Proteomes" id="UP000198211">
    <property type="component" value="Unassembled WGS sequence"/>
</dbReference>
<gene>
    <name evidence="3" type="ORF">PHMEG_00034465</name>
</gene>
<sequence>AQDEQERLRHEDYRAVWATQAAQTKVYREEWEYREAEYQDQVTREAERKKAADQEFASLQATLYLLEKERAREREEDSQFRAEASRRMEEVSEKCNQAISQAADAIEETKARADKDSLRIKREIEHQAREEQARVVRDTVLREAELEELRMYREQAAAGRARQPRERTSSPHSSGTGRARGDRRSRHRDGNSRSSHPTSTVTGRSGVTAGRTSGTASHNDTTGALPAPVAAVPTSARGLTSARRSAAPDSVAPYSGRGSGHAQTMAPGLPRSTLNPAPGDSALARMLRLRSPTVPKSDAKQALGVLLCQYAHGLAGLRDLRAGALTPWLRASSGTFPSASVVGSGGPFRGVSRRRFQMVQHRADLG</sequence>
<accession>A0A225UQY9</accession>
<dbReference type="STRING" id="4795.A0A225UQY9"/>
<feature type="region of interest" description="Disordered" evidence="2">
    <location>
        <begin position="154"/>
        <end position="279"/>
    </location>
</feature>
<feature type="coiled-coil region" evidence="1">
    <location>
        <begin position="81"/>
        <end position="108"/>
    </location>
</feature>
<feature type="non-terminal residue" evidence="3">
    <location>
        <position position="1"/>
    </location>
</feature>
<comment type="caution">
    <text evidence="3">The sequence shown here is derived from an EMBL/GenBank/DDBJ whole genome shotgun (WGS) entry which is preliminary data.</text>
</comment>
<proteinExistence type="predicted"/>
<protein>
    <submittedName>
        <fullName evidence="3">Uncharacterized protein</fullName>
    </submittedName>
</protein>
<reference evidence="4" key="1">
    <citation type="submission" date="2017-03" db="EMBL/GenBank/DDBJ databases">
        <title>Phytopthora megakarya and P. palmivora, two closely related causual agents of cacao black pod achieved similar genome size and gene model numbers by different mechanisms.</title>
        <authorList>
            <person name="Ali S."/>
            <person name="Shao J."/>
            <person name="Larry D.J."/>
            <person name="Kronmiller B."/>
            <person name="Shen D."/>
            <person name="Strem M.D."/>
            <person name="Melnick R.L."/>
            <person name="Guiltinan M.J."/>
            <person name="Tyler B.M."/>
            <person name="Meinhardt L.W."/>
            <person name="Bailey B.A."/>
        </authorList>
    </citation>
    <scope>NUCLEOTIDE SEQUENCE [LARGE SCALE GENOMIC DNA]</scope>
    <source>
        <strain evidence="4">zdho120</strain>
    </source>
</reference>
<keyword evidence="1" id="KW-0175">Coiled coil</keyword>
<feature type="compositionally biased region" description="Polar residues" evidence="2">
    <location>
        <begin position="196"/>
        <end position="222"/>
    </location>
</feature>
<keyword evidence="4" id="KW-1185">Reference proteome</keyword>
<evidence type="ECO:0000256" key="1">
    <source>
        <dbReference type="SAM" id="Coils"/>
    </source>
</evidence>
<evidence type="ECO:0000313" key="4">
    <source>
        <dbReference type="Proteomes" id="UP000198211"/>
    </source>
</evidence>
<evidence type="ECO:0000313" key="3">
    <source>
        <dbReference type="EMBL" id="OWY95515.1"/>
    </source>
</evidence>
<dbReference type="AlphaFoldDB" id="A0A225UQY9"/>